<evidence type="ECO:0000313" key="7">
    <source>
        <dbReference type="EMBL" id="ORD95883.1"/>
    </source>
</evidence>
<accession>A0A1X0Q826</accession>
<evidence type="ECO:0000313" key="8">
    <source>
        <dbReference type="Proteomes" id="UP000192356"/>
    </source>
</evidence>
<keyword evidence="4" id="KW-0547">Nucleotide-binding</keyword>
<dbReference type="VEuPathDB" id="MicrosporidiaDB:A0H76_243"/>
<sequence>MKILVTGVPAVGKTTFSIKMAKKYNLKHLDVSNLIKEHKLYDKYLEKYDTYEYTEENVMIYFKNLIKTEKNVIIDTHSPATFININFDYVFYLLADDETLIKRYKMREYNDLKIRENLDSSFFDVIGEQLEDEMKLNFIKVNSGGFIDDNEVITIEDALKIIEK</sequence>
<dbReference type="InterPro" id="IPR020618">
    <property type="entry name" value="Adenyl_kinase_AK6"/>
</dbReference>
<evidence type="ECO:0000256" key="4">
    <source>
        <dbReference type="ARBA" id="ARBA00022741"/>
    </source>
</evidence>
<keyword evidence="1" id="KW-0690">Ribosome biogenesis</keyword>
<evidence type="ECO:0000256" key="5">
    <source>
        <dbReference type="ARBA" id="ARBA00022777"/>
    </source>
</evidence>
<dbReference type="PANTHER" id="PTHR12595:SF0">
    <property type="entry name" value="ADENYLATE KINASE ISOENZYME 6"/>
    <property type="match status" value="1"/>
</dbReference>
<keyword evidence="6" id="KW-0067">ATP-binding</keyword>
<keyword evidence="3" id="KW-0808">Transferase</keyword>
<dbReference type="EMBL" id="LVKB01000162">
    <property type="protein sequence ID" value="ORD95883.1"/>
    <property type="molecule type" value="Genomic_DNA"/>
</dbReference>
<dbReference type="GO" id="GO:0005524">
    <property type="term" value="F:ATP binding"/>
    <property type="evidence" value="ECO:0007669"/>
    <property type="project" value="UniProtKB-KW"/>
</dbReference>
<evidence type="ECO:0000256" key="6">
    <source>
        <dbReference type="ARBA" id="ARBA00022840"/>
    </source>
</evidence>
<gene>
    <name evidence="7" type="primary">KAD6</name>
    <name evidence="7" type="ORF">HERIO_2141</name>
</gene>
<name>A0A1X0Q826_9MICR</name>
<dbReference type="Pfam" id="PF13238">
    <property type="entry name" value="AAA_18"/>
    <property type="match status" value="1"/>
</dbReference>
<dbReference type="InterPro" id="IPR027417">
    <property type="entry name" value="P-loop_NTPase"/>
</dbReference>
<keyword evidence="5" id="KW-0418">Kinase</keyword>
<dbReference type="PANTHER" id="PTHR12595">
    <property type="entry name" value="POS9-ACTIVATING FACTOR FAP7-RELATED"/>
    <property type="match status" value="1"/>
</dbReference>
<evidence type="ECO:0000256" key="3">
    <source>
        <dbReference type="ARBA" id="ARBA00022679"/>
    </source>
</evidence>
<dbReference type="GO" id="GO:0004017">
    <property type="term" value="F:AMP kinase activity"/>
    <property type="evidence" value="ECO:0007669"/>
    <property type="project" value="InterPro"/>
</dbReference>
<dbReference type="OrthoDB" id="10251185at2759"/>
<dbReference type="AlphaFoldDB" id="A0A1X0Q826"/>
<dbReference type="VEuPathDB" id="MicrosporidiaDB:HERIO_2141"/>
<comment type="caution">
    <text evidence="7">The sequence shown here is derived from an EMBL/GenBank/DDBJ whole genome shotgun (WGS) entry which is preliminary data.</text>
</comment>
<keyword evidence="8" id="KW-1185">Reference proteome</keyword>
<dbReference type="Proteomes" id="UP000192356">
    <property type="component" value="Unassembled WGS sequence"/>
</dbReference>
<dbReference type="Gene3D" id="3.40.50.300">
    <property type="entry name" value="P-loop containing nucleotide triphosphate hydrolases"/>
    <property type="match status" value="1"/>
</dbReference>
<dbReference type="GO" id="GO:0006364">
    <property type="term" value="P:rRNA processing"/>
    <property type="evidence" value="ECO:0007669"/>
    <property type="project" value="UniProtKB-KW"/>
</dbReference>
<proteinExistence type="predicted"/>
<evidence type="ECO:0000256" key="1">
    <source>
        <dbReference type="ARBA" id="ARBA00022517"/>
    </source>
</evidence>
<organism evidence="7 8">
    <name type="scientific">Hepatospora eriocheir</name>
    <dbReference type="NCBI Taxonomy" id="1081669"/>
    <lineage>
        <taxon>Eukaryota</taxon>
        <taxon>Fungi</taxon>
        <taxon>Fungi incertae sedis</taxon>
        <taxon>Microsporidia</taxon>
        <taxon>Hepatosporidae</taxon>
        <taxon>Hepatospora</taxon>
    </lineage>
</organism>
<protein>
    <submittedName>
        <fullName evidence="7">KAD6</fullName>
    </submittedName>
</protein>
<reference evidence="7 8" key="1">
    <citation type="journal article" date="2017" name="Environ. Microbiol.">
        <title>Decay of the glycolytic pathway and adaptation to intranuclear parasitism within Enterocytozoonidae microsporidia.</title>
        <authorList>
            <person name="Wiredu Boakye D."/>
            <person name="Jaroenlak P."/>
            <person name="Prachumwat A."/>
            <person name="Williams T.A."/>
            <person name="Bateman K.S."/>
            <person name="Itsathitphaisarn O."/>
            <person name="Sritunyalucksana K."/>
            <person name="Paszkiewicz K.H."/>
            <person name="Moore K.A."/>
            <person name="Stentiford G.D."/>
            <person name="Williams B.A."/>
        </authorList>
    </citation>
    <scope>NUCLEOTIDE SEQUENCE [LARGE SCALE GENOMIC DNA]</scope>
    <source>
        <strain evidence="7 8">GB1</strain>
    </source>
</reference>
<evidence type="ECO:0000256" key="2">
    <source>
        <dbReference type="ARBA" id="ARBA00022552"/>
    </source>
</evidence>
<dbReference type="GO" id="GO:0016887">
    <property type="term" value="F:ATP hydrolysis activity"/>
    <property type="evidence" value="ECO:0007669"/>
    <property type="project" value="InterPro"/>
</dbReference>
<keyword evidence="2" id="KW-0698">rRNA processing</keyword>
<dbReference type="SUPFAM" id="SSF52540">
    <property type="entry name" value="P-loop containing nucleoside triphosphate hydrolases"/>
    <property type="match status" value="1"/>
</dbReference>